<protein>
    <submittedName>
        <fullName evidence="8">Pyruvate formate lyase activating enzyme</fullName>
    </submittedName>
</protein>
<evidence type="ECO:0000259" key="7">
    <source>
        <dbReference type="PROSITE" id="PS51918"/>
    </source>
</evidence>
<feature type="binding site" evidence="6">
    <location>
        <position position="74"/>
    </location>
    <ligand>
        <name>[4Fe-4S] cluster</name>
        <dbReference type="ChEBI" id="CHEBI:49883"/>
        <note>4Fe-4S-S-AdoMet</note>
    </ligand>
</feature>
<dbReference type="AlphaFoldDB" id="A0A369BHY8"/>
<keyword evidence="9" id="KW-1185">Reference proteome</keyword>
<dbReference type="OrthoDB" id="9778883at2"/>
<dbReference type="EMBL" id="QPJT01000002">
    <property type="protein sequence ID" value="RCX20176.1"/>
    <property type="molecule type" value="Genomic_DNA"/>
</dbReference>
<evidence type="ECO:0000256" key="1">
    <source>
        <dbReference type="ARBA" id="ARBA00022485"/>
    </source>
</evidence>
<dbReference type="GO" id="GO:0046872">
    <property type="term" value="F:metal ion binding"/>
    <property type="evidence" value="ECO:0007669"/>
    <property type="project" value="UniProtKB-KW"/>
</dbReference>
<dbReference type="PANTHER" id="PTHR30352">
    <property type="entry name" value="PYRUVATE FORMATE-LYASE-ACTIVATING ENZYME"/>
    <property type="match status" value="1"/>
</dbReference>
<dbReference type="InterPro" id="IPR013785">
    <property type="entry name" value="Aldolase_TIM"/>
</dbReference>
<feature type="domain" description="Radical SAM core" evidence="7">
    <location>
        <begin position="55"/>
        <end position="269"/>
    </location>
</feature>
<keyword evidence="8" id="KW-0456">Lyase</keyword>
<dbReference type="NCBIfam" id="TIGR04337">
    <property type="entry name" value="AmmeMemoSam_rS"/>
    <property type="match status" value="1"/>
</dbReference>
<feature type="binding site" evidence="6">
    <location>
        <position position="70"/>
    </location>
    <ligand>
        <name>[4Fe-4S] cluster</name>
        <dbReference type="ChEBI" id="CHEBI:49883"/>
        <note>4Fe-4S-S-AdoMet</note>
    </ligand>
</feature>
<keyword evidence="8" id="KW-0670">Pyruvate</keyword>
<keyword evidence="5 6" id="KW-0411">Iron-sulfur</keyword>
<dbReference type="GO" id="GO:0016829">
    <property type="term" value="F:lyase activity"/>
    <property type="evidence" value="ECO:0007669"/>
    <property type="project" value="UniProtKB-KW"/>
</dbReference>
<dbReference type="SUPFAM" id="SSF102114">
    <property type="entry name" value="Radical SAM enzymes"/>
    <property type="match status" value="1"/>
</dbReference>
<dbReference type="Proteomes" id="UP000253034">
    <property type="component" value="Unassembled WGS sequence"/>
</dbReference>
<proteinExistence type="predicted"/>
<name>A0A369BHY8_9FIRM</name>
<dbReference type="SFLD" id="SFLDS00029">
    <property type="entry name" value="Radical_SAM"/>
    <property type="match status" value="1"/>
</dbReference>
<comment type="cofactor">
    <cofactor evidence="6">
        <name>[4Fe-4S] cluster</name>
        <dbReference type="ChEBI" id="CHEBI:49883"/>
    </cofactor>
    <text evidence="6">Binds 1 [4Fe-4S] cluster. The cluster is coordinated with 3 cysteines and an exchangeable S-adenosyl-L-methionine.</text>
</comment>
<keyword evidence="4 6" id="KW-0408">Iron</keyword>
<feature type="binding site" evidence="6">
    <location>
        <position position="77"/>
    </location>
    <ligand>
        <name>[4Fe-4S] cluster</name>
        <dbReference type="ChEBI" id="CHEBI:49883"/>
        <note>4Fe-4S-S-AdoMet</note>
    </ligand>
</feature>
<dbReference type="PIRSF" id="PIRSF004869">
    <property type="entry name" value="PflX_prd"/>
    <property type="match status" value="1"/>
</dbReference>
<evidence type="ECO:0000313" key="9">
    <source>
        <dbReference type="Proteomes" id="UP000253034"/>
    </source>
</evidence>
<dbReference type="PROSITE" id="PS51918">
    <property type="entry name" value="RADICAL_SAM"/>
    <property type="match status" value="1"/>
</dbReference>
<evidence type="ECO:0000313" key="8">
    <source>
        <dbReference type="EMBL" id="RCX20176.1"/>
    </source>
</evidence>
<evidence type="ECO:0000256" key="4">
    <source>
        <dbReference type="ARBA" id="ARBA00023004"/>
    </source>
</evidence>
<keyword evidence="2 6" id="KW-0949">S-adenosyl-L-methionine</keyword>
<dbReference type="Pfam" id="PF04055">
    <property type="entry name" value="Radical_SAM"/>
    <property type="match status" value="1"/>
</dbReference>
<keyword evidence="1" id="KW-0004">4Fe-4S</keyword>
<accession>A0A369BHY8</accession>
<keyword evidence="3 6" id="KW-0479">Metal-binding</keyword>
<dbReference type="InterPro" id="IPR007197">
    <property type="entry name" value="rSAM"/>
</dbReference>
<dbReference type="SFLD" id="SFLDG01101">
    <property type="entry name" value="Uncharacterised_Radical_SAM_Su"/>
    <property type="match status" value="1"/>
</dbReference>
<evidence type="ECO:0000256" key="6">
    <source>
        <dbReference type="PIRSR" id="PIRSR004869-50"/>
    </source>
</evidence>
<dbReference type="InterPro" id="IPR058240">
    <property type="entry name" value="rSAM_sf"/>
</dbReference>
<evidence type="ECO:0000256" key="2">
    <source>
        <dbReference type="ARBA" id="ARBA00022691"/>
    </source>
</evidence>
<organism evidence="8 9">
    <name type="scientific">Anaerobacterium chartisolvens</name>
    <dbReference type="NCBI Taxonomy" id="1297424"/>
    <lineage>
        <taxon>Bacteria</taxon>
        <taxon>Bacillati</taxon>
        <taxon>Bacillota</taxon>
        <taxon>Clostridia</taxon>
        <taxon>Eubacteriales</taxon>
        <taxon>Oscillospiraceae</taxon>
        <taxon>Anaerobacterium</taxon>
    </lineage>
</organism>
<reference evidence="8 9" key="1">
    <citation type="submission" date="2018-07" db="EMBL/GenBank/DDBJ databases">
        <title>Genomic Encyclopedia of Type Strains, Phase IV (KMG-IV): sequencing the most valuable type-strain genomes for metagenomic binning, comparative biology and taxonomic classification.</title>
        <authorList>
            <person name="Goeker M."/>
        </authorList>
    </citation>
    <scope>NUCLEOTIDE SEQUENCE [LARGE SCALE GENOMIC DNA]</scope>
    <source>
        <strain evidence="8 9">DSM 27016</strain>
    </source>
</reference>
<dbReference type="PANTHER" id="PTHR30352:SF5">
    <property type="entry name" value="PYRUVATE FORMATE-LYASE 1-ACTIVATING ENZYME"/>
    <property type="match status" value="1"/>
</dbReference>
<dbReference type="CDD" id="cd01335">
    <property type="entry name" value="Radical_SAM"/>
    <property type="match status" value="1"/>
</dbReference>
<dbReference type="InterPro" id="IPR034457">
    <property type="entry name" value="Organic_radical-activating"/>
</dbReference>
<dbReference type="GO" id="GO:0051539">
    <property type="term" value="F:4 iron, 4 sulfur cluster binding"/>
    <property type="evidence" value="ECO:0007669"/>
    <property type="project" value="UniProtKB-KW"/>
</dbReference>
<dbReference type="RefSeq" id="WP_114296287.1">
    <property type="nucleotide sequence ID" value="NZ_QPJT01000002.1"/>
</dbReference>
<dbReference type="InterPro" id="IPR016431">
    <property type="entry name" value="Pyrv-formate_lyase-activ_prd"/>
</dbReference>
<dbReference type="InterPro" id="IPR027596">
    <property type="entry name" value="AmmeMemoSam_rS"/>
</dbReference>
<comment type="caution">
    <text evidence="8">The sequence shown here is derived from an EMBL/GenBank/DDBJ whole genome shotgun (WGS) entry which is preliminary data.</text>
</comment>
<evidence type="ECO:0000256" key="5">
    <source>
        <dbReference type="ARBA" id="ARBA00023014"/>
    </source>
</evidence>
<sequence>MKAECKICPHHCKIEEGHVGLCRGRTNREGKIISGNYGKLTGLALDPIEKKPLYHFYPGSKVLSVGSYGCNMSCPFCQNCDISMAGADEADKVEVTCEELVDKGIALKKQGNIGIAYTYNEPLIGYEFVRDCAALAKKKAMKNVVVTNGYICEEPLKELLPLIDAFNIDLKGFTEAYYHKLGGDLATVKRAIELASEKCHVEVTTLIVPDENDSDEEMEKLSGWLAGINKEIPLHVSRFFPRWHMQDREATPVKRVYHLAQIARGHLEHVHEGNC</sequence>
<gene>
    <name evidence="8" type="ORF">DFR58_102249</name>
</gene>
<evidence type="ECO:0000256" key="3">
    <source>
        <dbReference type="ARBA" id="ARBA00022723"/>
    </source>
</evidence>
<dbReference type="Gene3D" id="3.20.20.70">
    <property type="entry name" value="Aldolase class I"/>
    <property type="match status" value="1"/>
</dbReference>